<organism evidence="7 8">
    <name type="scientific">Planktothrix pseudagardhii</name>
    <dbReference type="NCBI Taxonomy" id="132604"/>
    <lineage>
        <taxon>Bacteria</taxon>
        <taxon>Bacillati</taxon>
        <taxon>Cyanobacteriota</taxon>
        <taxon>Cyanophyceae</taxon>
        <taxon>Oscillatoriophycideae</taxon>
        <taxon>Oscillatoriales</taxon>
        <taxon>Microcoleaceae</taxon>
        <taxon>Planktothrix</taxon>
    </lineage>
</organism>
<evidence type="ECO:0000256" key="3">
    <source>
        <dbReference type="ARBA" id="ARBA00022764"/>
    </source>
</evidence>
<feature type="domain" description="Heparin-sulfate lyase N-terminal" evidence="6">
    <location>
        <begin position="17"/>
        <end position="262"/>
    </location>
</feature>
<evidence type="ECO:0000256" key="4">
    <source>
        <dbReference type="ARBA" id="ARBA00023239"/>
    </source>
</evidence>
<evidence type="ECO:0000256" key="1">
    <source>
        <dbReference type="ARBA" id="ARBA00004418"/>
    </source>
</evidence>
<evidence type="ECO:0000256" key="2">
    <source>
        <dbReference type="ARBA" id="ARBA00022729"/>
    </source>
</evidence>
<evidence type="ECO:0008006" key="9">
    <source>
        <dbReference type="Google" id="ProtNLM"/>
    </source>
</evidence>
<evidence type="ECO:0000259" key="6">
    <source>
        <dbReference type="Pfam" id="PF16889"/>
    </source>
</evidence>
<dbReference type="KEGG" id="ppsu:NO713_04613"/>
<dbReference type="GO" id="GO:0042597">
    <property type="term" value="C:periplasmic space"/>
    <property type="evidence" value="ECO:0007669"/>
    <property type="project" value="UniProtKB-SubCell"/>
</dbReference>
<sequence>MNYFGQIDWIQEANEVLNNGWNGRGGYGVIKLDDEIPWKLKNEQQRSWNFHIHSWDMLESLLNGYDQTHDTRFLKPAIRIAVDWVDKHSNTAANTDISPFAWYDMAVGIRAARLAHIIDAGTQSGLLDSQAREILWLSLMLHHTYLSNDANILFHNNHGFFQIAGQIQMGRLWVQESPLMKQALEQGTERLKLMLKKQFASDGIHLEHSPYYFREVYETLKVMVDSGVINDAETLAFIKKIEIALSWFVLPNGNLANFGDSDCESLLCEPTEAEWRWRTPEMRYVVSAGKTGTPPSARIAVFPEGGYFIVRQSSERIPNDFSKSSYLAQIAAFHSRTHKQADDLSFIWSDRGNSILIDAGRYGYIGRTEVNSELWQDGHWYSDKNRVYCESTRAHNTLEFDGKNYPRKGVKPYSSALGRYVEDASGVIALETVCKHFRSIKRCRVLIFKPGNWLIVFDWYCDTSKKPQHIRQWFHFAPSLEVKLDDNGYLIELPENGELLLLKPLLDHMTPSRIYCGETSEPMQGWFSPAEREILPSPACCYEQTGETTGVLASLFSFSSDLIPDPAWSNVNVTGRNARFRWQDDDGRHTLTLNRQENQPLELNYSVD</sequence>
<gene>
    <name evidence="7" type="ORF">NO713_04613</name>
</gene>
<dbReference type="Pfam" id="PF07940">
    <property type="entry name" value="Hepar_II_III_C"/>
    <property type="match status" value="1"/>
</dbReference>
<accession>A0A9W4CX64</accession>
<keyword evidence="2" id="KW-0732">Signal</keyword>
<dbReference type="AlphaFoldDB" id="A0A9W4CX64"/>
<evidence type="ECO:0000313" key="7">
    <source>
        <dbReference type="EMBL" id="CAD5980054.1"/>
    </source>
</evidence>
<dbReference type="GO" id="GO:0016829">
    <property type="term" value="F:lyase activity"/>
    <property type="evidence" value="ECO:0007669"/>
    <property type="project" value="UniProtKB-KW"/>
</dbReference>
<reference evidence="7" key="1">
    <citation type="submission" date="2020-09" db="EMBL/GenBank/DDBJ databases">
        <authorList>
            <person name="Blom J."/>
        </authorList>
    </citation>
    <scope>NUCLEOTIDE SEQUENCE</scope>
    <source>
        <strain evidence="7">No.713</strain>
    </source>
</reference>
<dbReference type="InterPro" id="IPR012480">
    <property type="entry name" value="Hepar_II_III_C"/>
</dbReference>
<dbReference type="Gene3D" id="1.50.10.100">
    <property type="entry name" value="Chondroitin AC/alginate lyase"/>
    <property type="match status" value="1"/>
</dbReference>
<dbReference type="Pfam" id="PF16889">
    <property type="entry name" value="Hepar_II_III_N"/>
    <property type="match status" value="1"/>
</dbReference>
<dbReference type="Gene3D" id="2.70.98.70">
    <property type="match status" value="1"/>
</dbReference>
<dbReference type="SUPFAM" id="SSF48230">
    <property type="entry name" value="Chondroitin AC/alginate lyase"/>
    <property type="match status" value="1"/>
</dbReference>
<keyword evidence="4" id="KW-0456">Lyase</keyword>
<keyword evidence="3" id="KW-0574">Periplasm</keyword>
<dbReference type="RefSeq" id="WP_254174706.1">
    <property type="nucleotide sequence ID" value="NZ_LR882967.1"/>
</dbReference>
<comment type="subcellular location">
    <subcellularLocation>
        <location evidence="1">Periplasm</location>
    </subcellularLocation>
</comment>
<evidence type="ECO:0000259" key="5">
    <source>
        <dbReference type="Pfam" id="PF07940"/>
    </source>
</evidence>
<keyword evidence="8" id="KW-1185">Reference proteome</keyword>
<proteinExistence type="predicted"/>
<dbReference type="PANTHER" id="PTHR39210">
    <property type="entry name" value="HEPARIN-SULFATE LYASE"/>
    <property type="match status" value="1"/>
</dbReference>
<dbReference type="InterPro" id="IPR008929">
    <property type="entry name" value="Chondroitin_lyas"/>
</dbReference>
<dbReference type="PANTHER" id="PTHR39210:SF1">
    <property type="entry name" value="HEPARIN-SULFATE LYASE"/>
    <property type="match status" value="1"/>
</dbReference>
<dbReference type="Proteomes" id="UP001153719">
    <property type="component" value="Chromosome"/>
</dbReference>
<feature type="domain" description="Heparinase II/III-like C-terminal" evidence="5">
    <location>
        <begin position="295"/>
        <end position="503"/>
    </location>
</feature>
<name>A0A9W4CX64_9CYAN</name>
<dbReference type="EMBL" id="LR882967">
    <property type="protein sequence ID" value="CAD5980054.1"/>
    <property type="molecule type" value="Genomic_DNA"/>
</dbReference>
<protein>
    <recommendedName>
        <fullName evidence="9">Heparin-sulfate lyase N-terminal domain-containing protein</fullName>
    </recommendedName>
</protein>
<evidence type="ECO:0000313" key="8">
    <source>
        <dbReference type="Proteomes" id="UP001153719"/>
    </source>
</evidence>
<dbReference type="InterPro" id="IPR031680">
    <property type="entry name" value="Hepar_II_III_N"/>
</dbReference>